<evidence type="ECO:0000256" key="1">
    <source>
        <dbReference type="ARBA" id="ARBA00004651"/>
    </source>
</evidence>
<proteinExistence type="inferred from homology"/>
<reference evidence="11" key="1">
    <citation type="journal article" date="2023" name="Arch. Microbiol.">
        <title>Desulfoferula mesophilus gen. nov. sp. nov., a mesophilic sulfate-reducing bacterium isolated from a brackish lake sediment.</title>
        <authorList>
            <person name="Watanabe T."/>
            <person name="Yabe T."/>
            <person name="Tsuji J.M."/>
            <person name="Fukui M."/>
        </authorList>
    </citation>
    <scope>NUCLEOTIDE SEQUENCE [LARGE SCALE GENOMIC DNA]</scope>
    <source>
        <strain evidence="11">12FAK</strain>
    </source>
</reference>
<feature type="transmembrane region" description="Helical" evidence="8">
    <location>
        <begin position="276"/>
        <end position="299"/>
    </location>
</feature>
<evidence type="ECO:0000256" key="7">
    <source>
        <dbReference type="ARBA" id="ARBA00023136"/>
    </source>
</evidence>
<dbReference type="InterPro" id="IPR036259">
    <property type="entry name" value="MFS_trans_sf"/>
</dbReference>
<dbReference type="KEGG" id="dmp:FAK_27590"/>
<comment type="similarity">
    <text evidence="2">Belongs to the major facilitator superfamily. EmrB family.</text>
</comment>
<dbReference type="Pfam" id="PF07690">
    <property type="entry name" value="MFS_1"/>
    <property type="match status" value="2"/>
</dbReference>
<feature type="transmembrane region" description="Helical" evidence="8">
    <location>
        <begin position="339"/>
        <end position="361"/>
    </location>
</feature>
<dbReference type="Gene3D" id="1.20.1720.10">
    <property type="entry name" value="Multidrug resistance protein D"/>
    <property type="match status" value="1"/>
</dbReference>
<keyword evidence="6 8" id="KW-1133">Transmembrane helix</keyword>
<dbReference type="InterPro" id="IPR020846">
    <property type="entry name" value="MFS_dom"/>
</dbReference>
<keyword evidence="5 8" id="KW-0812">Transmembrane</keyword>
<name>A0AAU9EEX0_9BACT</name>
<evidence type="ECO:0000256" key="2">
    <source>
        <dbReference type="ARBA" id="ARBA00008537"/>
    </source>
</evidence>
<keyword evidence="3" id="KW-0813">Transport</keyword>
<dbReference type="CDD" id="cd17321">
    <property type="entry name" value="MFS_MMR_MDR_like"/>
    <property type="match status" value="1"/>
</dbReference>
<dbReference type="InterPro" id="IPR011701">
    <property type="entry name" value="MFS"/>
</dbReference>
<feature type="transmembrane region" description="Helical" evidence="8">
    <location>
        <begin position="145"/>
        <end position="163"/>
    </location>
</feature>
<dbReference type="GO" id="GO:0005886">
    <property type="term" value="C:plasma membrane"/>
    <property type="evidence" value="ECO:0007669"/>
    <property type="project" value="UniProtKB-SubCell"/>
</dbReference>
<dbReference type="SUPFAM" id="SSF103473">
    <property type="entry name" value="MFS general substrate transporter"/>
    <property type="match status" value="1"/>
</dbReference>
<evidence type="ECO:0000256" key="5">
    <source>
        <dbReference type="ARBA" id="ARBA00022692"/>
    </source>
</evidence>
<feature type="transmembrane region" description="Helical" evidence="8">
    <location>
        <begin position="367"/>
        <end position="385"/>
    </location>
</feature>
<feature type="transmembrane region" description="Helical" evidence="8">
    <location>
        <begin position="175"/>
        <end position="195"/>
    </location>
</feature>
<dbReference type="RefSeq" id="WP_338600453.1">
    <property type="nucleotide sequence ID" value="NZ_AP028679.1"/>
</dbReference>
<dbReference type="PANTHER" id="PTHR42718:SF9">
    <property type="entry name" value="MAJOR FACILITATOR SUPERFAMILY MULTIDRUG TRANSPORTER MFSC"/>
    <property type="match status" value="1"/>
</dbReference>
<keyword evidence="7 8" id="KW-0472">Membrane</keyword>
<dbReference type="AlphaFoldDB" id="A0AAU9EEX0"/>
<evidence type="ECO:0000256" key="8">
    <source>
        <dbReference type="SAM" id="Phobius"/>
    </source>
</evidence>
<keyword evidence="4" id="KW-1003">Cell membrane</keyword>
<feature type="transmembrane region" description="Helical" evidence="8">
    <location>
        <begin position="237"/>
        <end position="256"/>
    </location>
</feature>
<evidence type="ECO:0000256" key="6">
    <source>
        <dbReference type="ARBA" id="ARBA00022989"/>
    </source>
</evidence>
<dbReference type="Gene3D" id="1.20.1250.20">
    <property type="entry name" value="MFS general substrate transporter like domains"/>
    <property type="match status" value="1"/>
</dbReference>
<evidence type="ECO:0000256" key="4">
    <source>
        <dbReference type="ARBA" id="ARBA00022475"/>
    </source>
</evidence>
<gene>
    <name evidence="10" type="ORF">FAK_27590</name>
</gene>
<dbReference type="NCBIfam" id="TIGR00711">
    <property type="entry name" value="efflux_EmrB"/>
    <property type="match status" value="1"/>
</dbReference>
<organism evidence="10 11">
    <name type="scientific">Desulfoferula mesophila</name>
    <dbReference type="NCBI Taxonomy" id="3058419"/>
    <lineage>
        <taxon>Bacteria</taxon>
        <taxon>Pseudomonadati</taxon>
        <taxon>Thermodesulfobacteriota</taxon>
        <taxon>Desulfarculia</taxon>
        <taxon>Desulfarculales</taxon>
        <taxon>Desulfarculaceae</taxon>
        <taxon>Desulfoferula</taxon>
    </lineage>
</organism>
<dbReference type="PRINTS" id="PR01036">
    <property type="entry name" value="TCRTETB"/>
</dbReference>
<dbReference type="PROSITE" id="PS50850">
    <property type="entry name" value="MFS"/>
    <property type="match status" value="1"/>
</dbReference>
<comment type="subcellular location">
    <subcellularLocation>
        <location evidence="1">Cell membrane</location>
        <topology evidence="1">Multi-pass membrane protein</topology>
    </subcellularLocation>
</comment>
<protein>
    <submittedName>
        <fullName evidence="10">MFS transporter</fullName>
    </submittedName>
</protein>
<evidence type="ECO:0000313" key="10">
    <source>
        <dbReference type="EMBL" id="BEQ15693.1"/>
    </source>
</evidence>
<feature type="transmembrane region" description="Helical" evidence="8">
    <location>
        <begin position="416"/>
        <end position="435"/>
    </location>
</feature>
<sequence>MPPALEIDPAQGHPDFRRGLALLGIGLSVFMGTMDISIVVIALPTLMHDLGASLASVEWVVVSYALVITSLMLGVGRLGDMFGKKLVYLVGIAVFGAGSALCGLATSVWTLIAFRGVQALGAVMMQALGMGIVTEIFPAGQRGRVMGIIGTAVSLGLAVGHPLGGLLVGTVGWRAIFWVNLPVCLISWYMVLRYVPGDHHSGKGERFDLAGALLLFSALICYALAMTLGQHHGFSSGASPLLFLAAAVGVALFLWVEARSAQPMMPLSLFRDPEYALGLVMSWNSFLILGGMFILPIYLQAAEGYSPQQAGFLMLVVPVCMGIVSHPAGWCADRFGPRLVSLAGLVLLVLGCLTISGITLHLSVTEYVLRTLPLGLGLGLFQVPNNSSIMGRSPRNRLGVSSGLVSLSRTLGNTSGVPLMGAVFSVYLLAAAPGLDPDKLMTAPPQALVAGLDGVFGMAAWLGSSSIAVGMAAWWLERRRRGEAPTARTGR</sequence>
<feature type="transmembrane region" description="Helical" evidence="8">
    <location>
        <begin position="86"/>
        <end position="106"/>
    </location>
</feature>
<feature type="transmembrane region" description="Helical" evidence="8">
    <location>
        <begin position="59"/>
        <end position="79"/>
    </location>
</feature>
<dbReference type="EMBL" id="AP028679">
    <property type="protein sequence ID" value="BEQ15693.1"/>
    <property type="molecule type" value="Genomic_DNA"/>
</dbReference>
<dbReference type="GO" id="GO:0022857">
    <property type="term" value="F:transmembrane transporter activity"/>
    <property type="evidence" value="ECO:0007669"/>
    <property type="project" value="InterPro"/>
</dbReference>
<evidence type="ECO:0000313" key="11">
    <source>
        <dbReference type="Proteomes" id="UP001366166"/>
    </source>
</evidence>
<feature type="transmembrane region" description="Helical" evidence="8">
    <location>
        <begin position="311"/>
        <end position="332"/>
    </location>
</feature>
<feature type="transmembrane region" description="Helical" evidence="8">
    <location>
        <begin position="20"/>
        <end position="47"/>
    </location>
</feature>
<dbReference type="InterPro" id="IPR004638">
    <property type="entry name" value="EmrB-like"/>
</dbReference>
<feature type="transmembrane region" description="Helical" evidence="8">
    <location>
        <begin position="207"/>
        <end position="225"/>
    </location>
</feature>
<feature type="domain" description="Major facilitator superfamily (MFS) profile" evidence="9">
    <location>
        <begin position="21"/>
        <end position="481"/>
    </location>
</feature>
<dbReference type="PANTHER" id="PTHR42718">
    <property type="entry name" value="MAJOR FACILITATOR SUPERFAMILY MULTIDRUG TRANSPORTER MFSC"/>
    <property type="match status" value="1"/>
</dbReference>
<evidence type="ECO:0000259" key="9">
    <source>
        <dbReference type="PROSITE" id="PS50850"/>
    </source>
</evidence>
<evidence type="ECO:0000256" key="3">
    <source>
        <dbReference type="ARBA" id="ARBA00022448"/>
    </source>
</evidence>
<dbReference type="Proteomes" id="UP001366166">
    <property type="component" value="Chromosome"/>
</dbReference>
<feature type="transmembrane region" description="Helical" evidence="8">
    <location>
        <begin position="112"/>
        <end position="133"/>
    </location>
</feature>
<feature type="transmembrane region" description="Helical" evidence="8">
    <location>
        <begin position="455"/>
        <end position="476"/>
    </location>
</feature>
<accession>A0AAU9EEX0</accession>
<keyword evidence="11" id="KW-1185">Reference proteome</keyword>